<reference evidence="1" key="2">
    <citation type="submission" date="2022-01" db="EMBL/GenBank/DDBJ databases">
        <authorList>
            <person name="Yamashiro T."/>
            <person name="Shiraishi A."/>
            <person name="Satake H."/>
            <person name="Nakayama K."/>
        </authorList>
    </citation>
    <scope>NUCLEOTIDE SEQUENCE</scope>
</reference>
<protein>
    <submittedName>
        <fullName evidence="1">Uncharacterized protein</fullName>
    </submittedName>
</protein>
<accession>A0ABQ5ICN3</accession>
<evidence type="ECO:0000313" key="2">
    <source>
        <dbReference type="Proteomes" id="UP001151760"/>
    </source>
</evidence>
<reference evidence="1" key="1">
    <citation type="journal article" date="2022" name="Int. J. Mol. Sci.">
        <title>Draft Genome of Tanacetum Coccineum: Genomic Comparison of Closely Related Tanacetum-Family Plants.</title>
        <authorList>
            <person name="Yamashiro T."/>
            <person name="Shiraishi A."/>
            <person name="Nakayama K."/>
            <person name="Satake H."/>
        </authorList>
    </citation>
    <scope>NUCLEOTIDE SEQUENCE</scope>
</reference>
<gene>
    <name evidence="1" type="ORF">Tco_1092962</name>
</gene>
<dbReference type="EMBL" id="BQNB010020580">
    <property type="protein sequence ID" value="GJT97444.1"/>
    <property type="molecule type" value="Genomic_DNA"/>
</dbReference>
<organism evidence="1 2">
    <name type="scientific">Tanacetum coccineum</name>
    <dbReference type="NCBI Taxonomy" id="301880"/>
    <lineage>
        <taxon>Eukaryota</taxon>
        <taxon>Viridiplantae</taxon>
        <taxon>Streptophyta</taxon>
        <taxon>Embryophyta</taxon>
        <taxon>Tracheophyta</taxon>
        <taxon>Spermatophyta</taxon>
        <taxon>Magnoliopsida</taxon>
        <taxon>eudicotyledons</taxon>
        <taxon>Gunneridae</taxon>
        <taxon>Pentapetalae</taxon>
        <taxon>asterids</taxon>
        <taxon>campanulids</taxon>
        <taxon>Asterales</taxon>
        <taxon>Asteraceae</taxon>
        <taxon>Asteroideae</taxon>
        <taxon>Anthemideae</taxon>
        <taxon>Anthemidinae</taxon>
        <taxon>Tanacetum</taxon>
    </lineage>
</organism>
<dbReference type="Proteomes" id="UP001151760">
    <property type="component" value="Unassembled WGS sequence"/>
</dbReference>
<name>A0ABQ5ICN3_9ASTR</name>
<sequence length="122" mass="13130">MSSTTIMVGNSLDFITLNFLVVFDPSSARNKSISSIRGLIIRNGVCDGGEISIALVLALEELRRSGEDVICQDARTPNLESFNGSLVGDAGVIAMICSSLYDFRHLDTSLLAILALPRIERA</sequence>
<evidence type="ECO:0000313" key="1">
    <source>
        <dbReference type="EMBL" id="GJT97444.1"/>
    </source>
</evidence>
<keyword evidence="2" id="KW-1185">Reference proteome</keyword>
<comment type="caution">
    <text evidence="1">The sequence shown here is derived from an EMBL/GenBank/DDBJ whole genome shotgun (WGS) entry which is preliminary data.</text>
</comment>
<proteinExistence type="predicted"/>